<feature type="domain" description="Ints3-like C-terminal" evidence="1">
    <location>
        <begin position="4"/>
        <end position="150"/>
    </location>
</feature>
<dbReference type="PANTHER" id="PTHR13587">
    <property type="entry name" value="INTEGRATOR COMPLEX SUBUNIT 3"/>
    <property type="match status" value="1"/>
</dbReference>
<keyword evidence="3" id="KW-1185">Reference proteome</keyword>
<organism evidence="2 3">
    <name type="scientific">Ladona fulva</name>
    <name type="common">Scarce chaser dragonfly</name>
    <name type="synonym">Libellula fulva</name>
    <dbReference type="NCBI Taxonomy" id="123851"/>
    <lineage>
        <taxon>Eukaryota</taxon>
        <taxon>Metazoa</taxon>
        <taxon>Ecdysozoa</taxon>
        <taxon>Arthropoda</taxon>
        <taxon>Hexapoda</taxon>
        <taxon>Insecta</taxon>
        <taxon>Pterygota</taxon>
        <taxon>Palaeoptera</taxon>
        <taxon>Odonata</taxon>
        <taxon>Epiprocta</taxon>
        <taxon>Anisoptera</taxon>
        <taxon>Libelluloidea</taxon>
        <taxon>Libellulidae</taxon>
        <taxon>Ladona</taxon>
    </lineage>
</organism>
<sequence length="151" mass="17114">MNYGKASVYKDFCQALDKDLENCLVSDLKLCQEDDISMFCWLVPEVYNQFQSVAVGQADLLQLVVSAVDARQLQDLVCHILQGRLIMFRGDSFLAALSASLGWETFEQFCLWQLVAAHSIPLEYVLPLLPRLRYTTHAEALTSILLLLIKE</sequence>
<gene>
    <name evidence="2" type="ORF">J437_LFUL019447</name>
</gene>
<proteinExistence type="predicted"/>
<dbReference type="EMBL" id="KZ310325">
    <property type="protein sequence ID" value="KAG8239927.1"/>
    <property type="molecule type" value="Genomic_DNA"/>
</dbReference>
<dbReference type="PANTHER" id="PTHR13587:SF7">
    <property type="entry name" value="INTEGRATOR COMPLEX SUBUNIT 3"/>
    <property type="match status" value="1"/>
</dbReference>
<evidence type="ECO:0000313" key="3">
    <source>
        <dbReference type="Proteomes" id="UP000792457"/>
    </source>
</evidence>
<dbReference type="GO" id="GO:0005737">
    <property type="term" value="C:cytoplasm"/>
    <property type="evidence" value="ECO:0007669"/>
    <property type="project" value="TreeGrafter"/>
</dbReference>
<evidence type="ECO:0000259" key="1">
    <source>
        <dbReference type="Pfam" id="PF24566"/>
    </source>
</evidence>
<name>A0A8K0KRK8_LADFU</name>
<dbReference type="InterPro" id="IPR045334">
    <property type="entry name" value="INTS3"/>
</dbReference>
<dbReference type="OrthoDB" id="2021145at2759"/>
<reference evidence="2" key="2">
    <citation type="submission" date="2017-10" db="EMBL/GenBank/DDBJ databases">
        <title>Ladona fulva Genome sequencing and assembly.</title>
        <authorList>
            <person name="Murali S."/>
            <person name="Richards S."/>
            <person name="Bandaranaike D."/>
            <person name="Bellair M."/>
            <person name="Blankenburg K."/>
            <person name="Chao H."/>
            <person name="Dinh H."/>
            <person name="Doddapaneni H."/>
            <person name="Dugan-Rocha S."/>
            <person name="Elkadiri S."/>
            <person name="Gnanaolivu R."/>
            <person name="Hernandez B."/>
            <person name="Skinner E."/>
            <person name="Javaid M."/>
            <person name="Lee S."/>
            <person name="Li M."/>
            <person name="Ming W."/>
            <person name="Munidasa M."/>
            <person name="Muniz J."/>
            <person name="Nguyen L."/>
            <person name="Hughes D."/>
            <person name="Osuji N."/>
            <person name="Pu L.-L."/>
            <person name="Puazo M."/>
            <person name="Qu C."/>
            <person name="Quiroz J."/>
            <person name="Raj R."/>
            <person name="Weissenberger G."/>
            <person name="Xin Y."/>
            <person name="Zou X."/>
            <person name="Han Y."/>
            <person name="Worley K."/>
            <person name="Muzny D."/>
            <person name="Gibbs R."/>
        </authorList>
    </citation>
    <scope>NUCLEOTIDE SEQUENCE</scope>
    <source>
        <strain evidence="2">Sampled in the wild</strain>
    </source>
</reference>
<comment type="caution">
    <text evidence="2">The sequence shown here is derived from an EMBL/GenBank/DDBJ whole genome shotgun (WGS) entry which is preliminary data.</text>
</comment>
<dbReference type="InterPro" id="IPR056518">
    <property type="entry name" value="HEAT_Ints3_C"/>
</dbReference>
<accession>A0A8K0KRK8</accession>
<feature type="non-terminal residue" evidence="2">
    <location>
        <position position="1"/>
    </location>
</feature>
<reference evidence="2" key="1">
    <citation type="submission" date="2013-04" db="EMBL/GenBank/DDBJ databases">
        <authorList>
            <person name="Qu J."/>
            <person name="Murali S.C."/>
            <person name="Bandaranaike D."/>
            <person name="Bellair M."/>
            <person name="Blankenburg K."/>
            <person name="Chao H."/>
            <person name="Dinh H."/>
            <person name="Doddapaneni H."/>
            <person name="Downs B."/>
            <person name="Dugan-Rocha S."/>
            <person name="Elkadiri S."/>
            <person name="Gnanaolivu R.D."/>
            <person name="Hernandez B."/>
            <person name="Javaid M."/>
            <person name="Jayaseelan J.C."/>
            <person name="Lee S."/>
            <person name="Li M."/>
            <person name="Ming W."/>
            <person name="Munidasa M."/>
            <person name="Muniz J."/>
            <person name="Nguyen L."/>
            <person name="Ongeri F."/>
            <person name="Osuji N."/>
            <person name="Pu L.-L."/>
            <person name="Puazo M."/>
            <person name="Qu C."/>
            <person name="Quiroz J."/>
            <person name="Raj R."/>
            <person name="Weissenberger G."/>
            <person name="Xin Y."/>
            <person name="Zou X."/>
            <person name="Han Y."/>
            <person name="Richards S."/>
            <person name="Worley K."/>
            <person name="Muzny D."/>
            <person name="Gibbs R."/>
        </authorList>
    </citation>
    <scope>NUCLEOTIDE SEQUENCE</scope>
    <source>
        <strain evidence="2">Sampled in the wild</strain>
    </source>
</reference>
<dbReference type="Proteomes" id="UP000792457">
    <property type="component" value="Unassembled WGS sequence"/>
</dbReference>
<protein>
    <recommendedName>
        <fullName evidence="1">Ints3-like C-terminal domain-containing protein</fullName>
    </recommendedName>
</protein>
<dbReference type="Pfam" id="PF24566">
    <property type="entry name" value="HEAT_Ints3_C"/>
    <property type="match status" value="1"/>
</dbReference>
<evidence type="ECO:0000313" key="2">
    <source>
        <dbReference type="EMBL" id="KAG8239927.1"/>
    </source>
</evidence>
<dbReference type="AlphaFoldDB" id="A0A8K0KRK8"/>